<dbReference type="Pfam" id="PF07661">
    <property type="entry name" value="MORN_2"/>
    <property type="match status" value="3"/>
</dbReference>
<dbReference type="Gene3D" id="3.90.930.1">
    <property type="match status" value="1"/>
</dbReference>
<sequence length="248" mass="28832">MFISLFVLPAGAQKKFSAYLENYQHTITYPDHKVTLHVQPDDKTLSYTDLTKSYYWYSNNQIKITQGGFSGKLLHGLYSSYYENRNLQEQGNFKMGLKNGEWKSWAADGLLKNAVHYQDGIYDGSFYQYNEQGKLIEQGSYKTGLKSGEWKSWAEDGHLKNATNFQNGIPEGDFYKYNEQGKLIEKGWNHEGKLNRELIRYQSDSTLKTKYKDGVIVPPKVKTKTSWKWIDWIFKNKTKEGNNTKPVK</sequence>
<reference evidence="1 2" key="1">
    <citation type="submission" date="2020-08" db="EMBL/GenBank/DDBJ databases">
        <title>Genomic Encyclopedia of Type Strains, Phase IV (KMG-V): Genome sequencing to study the core and pangenomes of soil and plant-associated prokaryotes.</title>
        <authorList>
            <person name="Whitman W."/>
        </authorList>
    </citation>
    <scope>NUCLEOTIDE SEQUENCE [LARGE SCALE GENOMIC DNA]</scope>
    <source>
        <strain evidence="1 2">M2T3</strain>
    </source>
</reference>
<comment type="caution">
    <text evidence="1">The sequence shown here is derived from an EMBL/GenBank/DDBJ whole genome shotgun (WGS) entry which is preliminary data.</text>
</comment>
<dbReference type="SUPFAM" id="SSF82185">
    <property type="entry name" value="Histone H3 K4-specific methyltransferase SET7/9 N-terminal domain"/>
    <property type="match status" value="1"/>
</dbReference>
<proteinExistence type="predicted"/>
<dbReference type="InterPro" id="IPR011652">
    <property type="entry name" value="MORN_2"/>
</dbReference>
<protein>
    <submittedName>
        <fullName evidence="1">Antitoxin component YwqK of YwqJK toxin-antitoxin module</fullName>
    </submittedName>
</protein>
<name>A0A7X0J7R1_9SPHI</name>
<dbReference type="AlphaFoldDB" id="A0A7X0J7R1"/>
<dbReference type="EMBL" id="JACHCC010000015">
    <property type="protein sequence ID" value="MBB6502645.1"/>
    <property type="molecule type" value="Genomic_DNA"/>
</dbReference>
<dbReference type="RefSeq" id="WP_184628898.1">
    <property type="nucleotide sequence ID" value="NZ_JACHCC010000015.1"/>
</dbReference>
<evidence type="ECO:0000313" key="1">
    <source>
        <dbReference type="EMBL" id="MBB6502645.1"/>
    </source>
</evidence>
<organism evidence="1 2">
    <name type="scientific">Pedobacter cryoconitis</name>
    <dbReference type="NCBI Taxonomy" id="188932"/>
    <lineage>
        <taxon>Bacteria</taxon>
        <taxon>Pseudomonadati</taxon>
        <taxon>Bacteroidota</taxon>
        <taxon>Sphingobacteriia</taxon>
        <taxon>Sphingobacteriales</taxon>
        <taxon>Sphingobacteriaceae</taxon>
        <taxon>Pedobacter</taxon>
    </lineage>
</organism>
<accession>A0A7X0J7R1</accession>
<dbReference type="Proteomes" id="UP000521017">
    <property type="component" value="Unassembled WGS sequence"/>
</dbReference>
<dbReference type="Gene3D" id="2.20.110.10">
    <property type="entry name" value="Histone H3 K4-specific methyltransferase SET7/9 N-terminal domain"/>
    <property type="match status" value="1"/>
</dbReference>
<evidence type="ECO:0000313" key="2">
    <source>
        <dbReference type="Proteomes" id="UP000521017"/>
    </source>
</evidence>
<gene>
    <name evidence="1" type="ORF">HDF25_004828</name>
</gene>